<protein>
    <submittedName>
        <fullName evidence="1">Uncharacterized protein</fullName>
    </submittedName>
</protein>
<dbReference type="Proteomes" id="UP000198741">
    <property type="component" value="Chromosome I"/>
</dbReference>
<evidence type="ECO:0000313" key="2">
    <source>
        <dbReference type="Proteomes" id="UP000198741"/>
    </source>
</evidence>
<organism evidence="1 2">
    <name type="scientific">Nakamurella panacisegetis</name>
    <dbReference type="NCBI Taxonomy" id="1090615"/>
    <lineage>
        <taxon>Bacteria</taxon>
        <taxon>Bacillati</taxon>
        <taxon>Actinomycetota</taxon>
        <taxon>Actinomycetes</taxon>
        <taxon>Nakamurellales</taxon>
        <taxon>Nakamurellaceae</taxon>
        <taxon>Nakamurella</taxon>
    </lineage>
</organism>
<keyword evidence="2" id="KW-1185">Reference proteome</keyword>
<name>A0A1H0JXG3_9ACTN</name>
<sequence>MFIEDGVGALEASFVPVESGPGDRHSPSAKGILAVTPHTALTHVGGLLTEIPARVLRPGHECGDAAIQVVALYAASAPMRSATSAEYSKAGSMVVARR</sequence>
<evidence type="ECO:0000313" key="1">
    <source>
        <dbReference type="EMBL" id="SDO48337.1"/>
    </source>
</evidence>
<dbReference type="EMBL" id="LT629710">
    <property type="protein sequence ID" value="SDO48337.1"/>
    <property type="molecule type" value="Genomic_DNA"/>
</dbReference>
<dbReference type="AlphaFoldDB" id="A0A1H0JXG3"/>
<gene>
    <name evidence="1" type="ORF">SAMN04515671_1084</name>
</gene>
<reference evidence="1 2" key="1">
    <citation type="submission" date="2016-10" db="EMBL/GenBank/DDBJ databases">
        <authorList>
            <person name="de Groot N.N."/>
        </authorList>
    </citation>
    <scope>NUCLEOTIDE SEQUENCE [LARGE SCALE GENOMIC DNA]</scope>
    <source>
        <strain evidence="2">P4-7,KCTC 19426,CECT 7604</strain>
    </source>
</reference>
<proteinExistence type="predicted"/>
<accession>A0A1H0JXG3</accession>